<evidence type="ECO:0000256" key="1">
    <source>
        <dbReference type="ARBA" id="ARBA00007189"/>
    </source>
</evidence>
<dbReference type="PATRIC" id="fig|47500.8.peg.1614"/>
<reference evidence="3 5" key="2">
    <citation type="submission" date="2016-10" db="EMBL/GenBank/DDBJ databases">
        <authorList>
            <person name="de Groot N.N."/>
        </authorList>
    </citation>
    <scope>NUCLEOTIDE SEQUENCE [LARGE SCALE GENOMIC DNA]</scope>
    <source>
        <strain evidence="3 5">DSM 2895</strain>
    </source>
</reference>
<protein>
    <recommendedName>
        <fullName evidence="6">DUF2325 domain-containing protein</fullName>
    </recommendedName>
</protein>
<evidence type="ECO:0008006" key="6">
    <source>
        <dbReference type="Google" id="ProtNLM"/>
    </source>
</evidence>
<dbReference type="EMBL" id="FNED01000002">
    <property type="protein sequence ID" value="SDI20356.1"/>
    <property type="molecule type" value="Genomic_DNA"/>
</dbReference>
<dbReference type="EMBL" id="LGUG01000004">
    <property type="protein sequence ID" value="KON96444.1"/>
    <property type="molecule type" value="Genomic_DNA"/>
</dbReference>
<dbReference type="InterPro" id="IPR016772">
    <property type="entry name" value="UCP020408"/>
</dbReference>
<dbReference type="GeneID" id="42306312"/>
<reference evidence="2 4" key="1">
    <citation type="submission" date="2015-07" db="EMBL/GenBank/DDBJ databases">
        <title>Fjat-14205 dsm 2895.</title>
        <authorList>
            <person name="Liu B."/>
            <person name="Wang J."/>
            <person name="Zhu Y."/>
            <person name="Liu G."/>
            <person name="Chen Q."/>
            <person name="Chen Z."/>
            <person name="Lan J."/>
            <person name="Che J."/>
            <person name="Ge C."/>
            <person name="Shi H."/>
            <person name="Pan Z."/>
            <person name="Liu X."/>
        </authorList>
    </citation>
    <scope>NUCLEOTIDE SEQUENCE [LARGE SCALE GENOMIC DNA]</scope>
    <source>
        <strain evidence="2 4">DSM 2895</strain>
    </source>
</reference>
<evidence type="ECO:0000313" key="3">
    <source>
        <dbReference type="EMBL" id="SDI20356.1"/>
    </source>
</evidence>
<sequence length="97" mass="10459">MKTIAVIGGSQKQTLEKLARKQGCGIIFHSGKTGKKREKEFLPILRKADCVVVMAGALSHPSMWTVREVAEKLGKPIVYHQGFGATGALKKGVALID</sequence>
<dbReference type="Pfam" id="PF10087">
    <property type="entry name" value="DUF2325"/>
    <property type="match status" value="1"/>
</dbReference>
<dbReference type="Proteomes" id="UP000037269">
    <property type="component" value="Unassembled WGS sequence"/>
</dbReference>
<evidence type="ECO:0000313" key="5">
    <source>
        <dbReference type="Proteomes" id="UP000182836"/>
    </source>
</evidence>
<organism evidence="2 4">
    <name type="scientific">Aneurinibacillus migulanus</name>
    <name type="common">Bacillus migulanus</name>
    <dbReference type="NCBI Taxonomy" id="47500"/>
    <lineage>
        <taxon>Bacteria</taxon>
        <taxon>Bacillati</taxon>
        <taxon>Bacillota</taxon>
        <taxon>Bacilli</taxon>
        <taxon>Bacillales</taxon>
        <taxon>Paenibacillaceae</taxon>
        <taxon>Aneurinibacillus group</taxon>
        <taxon>Aneurinibacillus</taxon>
    </lineage>
</organism>
<name>A0A0D1YIZ9_ANEMI</name>
<dbReference type="Proteomes" id="UP000182836">
    <property type="component" value="Unassembled WGS sequence"/>
</dbReference>
<keyword evidence="4" id="KW-1185">Reference proteome</keyword>
<proteinExistence type="inferred from homology"/>
<dbReference type="RefSeq" id="WP_043064127.1">
    <property type="nucleotide sequence ID" value="NZ_BJOA01000014.1"/>
</dbReference>
<dbReference type="AlphaFoldDB" id="A0A0D1YIZ9"/>
<dbReference type="OrthoDB" id="2881859at2"/>
<comment type="similarity">
    <text evidence="1">Belongs to the UPF0751 family.</text>
</comment>
<evidence type="ECO:0000313" key="4">
    <source>
        <dbReference type="Proteomes" id="UP000037269"/>
    </source>
</evidence>
<accession>A0A0D1YIZ9</accession>
<evidence type="ECO:0000313" key="2">
    <source>
        <dbReference type="EMBL" id="KON96444.1"/>
    </source>
</evidence>
<gene>
    <name evidence="2" type="ORF">AF333_14130</name>
    <name evidence="3" type="ORF">SAMN04487909_102103</name>
</gene>